<dbReference type="InterPro" id="IPR017927">
    <property type="entry name" value="FAD-bd_FR_type"/>
</dbReference>
<dbReference type="KEGG" id="tgr:Tgr7_0025"/>
<evidence type="ECO:0000259" key="2">
    <source>
        <dbReference type="PROSITE" id="PS51384"/>
    </source>
</evidence>
<dbReference type="HOGENOM" id="CLU_003827_7_0_6"/>
<dbReference type="InterPro" id="IPR050415">
    <property type="entry name" value="MRET"/>
</dbReference>
<dbReference type="RefSeq" id="WP_012636618.1">
    <property type="nucleotide sequence ID" value="NC_011901.1"/>
</dbReference>
<dbReference type="Pfam" id="PF00111">
    <property type="entry name" value="Fer2"/>
    <property type="match status" value="1"/>
</dbReference>
<dbReference type="PRINTS" id="PR00410">
    <property type="entry name" value="PHEHYDRXLASE"/>
</dbReference>
<dbReference type="Pfam" id="PF00175">
    <property type="entry name" value="NAD_binding_1"/>
    <property type="match status" value="1"/>
</dbReference>
<dbReference type="CDD" id="cd00207">
    <property type="entry name" value="fer2"/>
    <property type="match status" value="1"/>
</dbReference>
<accession>B8GSU4</accession>
<dbReference type="Pfam" id="PF00970">
    <property type="entry name" value="FAD_binding_6"/>
    <property type="match status" value="1"/>
</dbReference>
<dbReference type="InterPro" id="IPR001433">
    <property type="entry name" value="OxRdtase_FAD/NAD-bd"/>
</dbReference>
<dbReference type="InterPro" id="IPR036010">
    <property type="entry name" value="2Fe-2S_ferredoxin-like_sf"/>
</dbReference>
<protein>
    <submittedName>
        <fullName evidence="3">Oxidoreductase FAD/NAD(P)-binding domain protein</fullName>
    </submittedName>
</protein>
<dbReference type="Proteomes" id="UP000002383">
    <property type="component" value="Chromosome"/>
</dbReference>
<dbReference type="Gene3D" id="3.10.20.30">
    <property type="match status" value="1"/>
</dbReference>
<evidence type="ECO:0000313" key="4">
    <source>
        <dbReference type="Proteomes" id="UP000002383"/>
    </source>
</evidence>
<dbReference type="PROSITE" id="PS51384">
    <property type="entry name" value="FAD_FR"/>
    <property type="match status" value="1"/>
</dbReference>
<proteinExistence type="predicted"/>
<dbReference type="STRING" id="396588.Tgr7_0025"/>
<dbReference type="Gene3D" id="2.40.30.10">
    <property type="entry name" value="Translation factors"/>
    <property type="match status" value="1"/>
</dbReference>
<dbReference type="InterPro" id="IPR008333">
    <property type="entry name" value="Cbr1-like_FAD-bd_dom"/>
</dbReference>
<reference evidence="3 4" key="1">
    <citation type="journal article" date="2011" name="Stand. Genomic Sci.">
        <title>Complete genome sequence of 'Thioalkalivibrio sulfidophilus' HL-EbGr7.</title>
        <authorList>
            <person name="Muyzer G."/>
            <person name="Sorokin D.Y."/>
            <person name="Mavromatis K."/>
            <person name="Lapidus A."/>
            <person name="Clum A."/>
            <person name="Ivanova N."/>
            <person name="Pati A."/>
            <person name="d'Haeseleer P."/>
            <person name="Woyke T."/>
            <person name="Kyrpides N.C."/>
        </authorList>
    </citation>
    <scope>NUCLEOTIDE SEQUENCE [LARGE SCALE GENOMIC DNA]</scope>
    <source>
        <strain evidence="3 4">HL-EbGR7</strain>
    </source>
</reference>
<feature type="domain" description="FAD-binding FR-type" evidence="2">
    <location>
        <begin position="100"/>
        <end position="200"/>
    </location>
</feature>
<dbReference type="InterPro" id="IPR017938">
    <property type="entry name" value="Riboflavin_synthase-like_b-brl"/>
</dbReference>
<sequence>MSFEITIRPSGHVFEAEDDETILEAALRQGFALPYGCRNGACGSCLGKVLSGEVDHGPKRPPALSEKDEAEGKALFCQAIAMSDLEIEVREIGAARDIVIKTLPCRVVKLNRLNHDVMEMQLKLPATERLQFLAGQYIDVLLKDGRRRSFSLANAPHRDEFLELHVRHVPGGVFTDQVFGEMKEKALMRIEGPLGSFFLREDSERPVLLMGGGTGFGPLKAILEHAFEIGVKRPLHLFWGVRAKRDLYLDELPRQWAEAHEHFRYTPVLSEPQAEDAWTGETGYVHEALLRQYPDLAGFDVYMSGPPPMIQAARAAFAAAGLPEEQLYFDSFEYGEKVSG</sequence>
<evidence type="ECO:0000259" key="1">
    <source>
        <dbReference type="PROSITE" id="PS51085"/>
    </source>
</evidence>
<dbReference type="eggNOG" id="COG0633">
    <property type="taxonomic scope" value="Bacteria"/>
</dbReference>
<name>B8GSU4_THISH</name>
<dbReference type="PROSITE" id="PS00197">
    <property type="entry name" value="2FE2S_FER_1"/>
    <property type="match status" value="1"/>
</dbReference>
<dbReference type="InterPro" id="IPR001041">
    <property type="entry name" value="2Fe-2S_ferredoxin-type"/>
</dbReference>
<dbReference type="SUPFAM" id="SSF52343">
    <property type="entry name" value="Ferredoxin reductase-like, C-terminal NADP-linked domain"/>
    <property type="match status" value="1"/>
</dbReference>
<dbReference type="CDD" id="cd06189">
    <property type="entry name" value="flavin_oxioreductase"/>
    <property type="match status" value="1"/>
</dbReference>
<dbReference type="PANTHER" id="PTHR47354">
    <property type="entry name" value="NADH OXIDOREDUCTASE HCR"/>
    <property type="match status" value="1"/>
</dbReference>
<dbReference type="InterPro" id="IPR039261">
    <property type="entry name" value="FNR_nucleotide-bd"/>
</dbReference>
<dbReference type="InterPro" id="IPR006058">
    <property type="entry name" value="2Fe2S_fd_BS"/>
</dbReference>
<dbReference type="GO" id="GO:0016491">
    <property type="term" value="F:oxidoreductase activity"/>
    <property type="evidence" value="ECO:0007669"/>
    <property type="project" value="InterPro"/>
</dbReference>
<dbReference type="AlphaFoldDB" id="B8GSU4"/>
<dbReference type="SUPFAM" id="SSF54292">
    <property type="entry name" value="2Fe-2S ferredoxin-like"/>
    <property type="match status" value="1"/>
</dbReference>
<dbReference type="EMBL" id="CP001339">
    <property type="protein sequence ID" value="ACL71129.1"/>
    <property type="molecule type" value="Genomic_DNA"/>
</dbReference>
<feature type="domain" description="2Fe-2S ferredoxin-type" evidence="1">
    <location>
        <begin position="3"/>
        <end position="93"/>
    </location>
</feature>
<keyword evidence="4" id="KW-1185">Reference proteome</keyword>
<dbReference type="InterPro" id="IPR012675">
    <property type="entry name" value="Beta-grasp_dom_sf"/>
</dbReference>
<dbReference type="eggNOG" id="COG0543">
    <property type="taxonomic scope" value="Bacteria"/>
</dbReference>
<dbReference type="GO" id="GO:0051537">
    <property type="term" value="F:2 iron, 2 sulfur cluster binding"/>
    <property type="evidence" value="ECO:0007669"/>
    <property type="project" value="InterPro"/>
</dbReference>
<organism evidence="3 4">
    <name type="scientific">Thioalkalivibrio sulfidiphilus (strain HL-EbGR7)</name>
    <dbReference type="NCBI Taxonomy" id="396588"/>
    <lineage>
        <taxon>Bacteria</taxon>
        <taxon>Pseudomonadati</taxon>
        <taxon>Pseudomonadota</taxon>
        <taxon>Gammaproteobacteria</taxon>
        <taxon>Chromatiales</taxon>
        <taxon>Ectothiorhodospiraceae</taxon>
        <taxon>Thioalkalivibrio</taxon>
    </lineage>
</organism>
<dbReference type="Gene3D" id="3.40.50.80">
    <property type="entry name" value="Nucleotide-binding domain of ferredoxin-NADP reductase (FNR) module"/>
    <property type="match status" value="1"/>
</dbReference>
<evidence type="ECO:0000313" key="3">
    <source>
        <dbReference type="EMBL" id="ACL71129.1"/>
    </source>
</evidence>
<dbReference type="OrthoDB" id="9806195at2"/>
<dbReference type="PANTHER" id="PTHR47354:SF5">
    <property type="entry name" value="PROTEIN RFBI"/>
    <property type="match status" value="1"/>
</dbReference>
<gene>
    <name evidence="3" type="ordered locus">Tgr7_0025</name>
</gene>
<dbReference type="SUPFAM" id="SSF63380">
    <property type="entry name" value="Riboflavin synthase domain-like"/>
    <property type="match status" value="1"/>
</dbReference>
<dbReference type="PROSITE" id="PS51085">
    <property type="entry name" value="2FE2S_FER_2"/>
    <property type="match status" value="1"/>
</dbReference>